<evidence type="ECO:0000256" key="1">
    <source>
        <dbReference type="SAM" id="MobiDB-lite"/>
    </source>
</evidence>
<dbReference type="AlphaFoldDB" id="A0AAV8ZTB7"/>
<gene>
    <name evidence="2" type="ORF">NQ314_001757</name>
</gene>
<dbReference type="EMBL" id="JANEYF010000535">
    <property type="protein sequence ID" value="KAJ8969444.1"/>
    <property type="molecule type" value="Genomic_DNA"/>
</dbReference>
<dbReference type="Proteomes" id="UP001162156">
    <property type="component" value="Unassembled WGS sequence"/>
</dbReference>
<evidence type="ECO:0000313" key="3">
    <source>
        <dbReference type="Proteomes" id="UP001162156"/>
    </source>
</evidence>
<feature type="compositionally biased region" description="Basic and acidic residues" evidence="1">
    <location>
        <begin position="201"/>
        <end position="213"/>
    </location>
</feature>
<protein>
    <submittedName>
        <fullName evidence="2">Uncharacterized protein</fullName>
    </submittedName>
</protein>
<evidence type="ECO:0000313" key="2">
    <source>
        <dbReference type="EMBL" id="KAJ8969444.1"/>
    </source>
</evidence>
<organism evidence="2 3">
    <name type="scientific">Rhamnusium bicolor</name>
    <dbReference type="NCBI Taxonomy" id="1586634"/>
    <lineage>
        <taxon>Eukaryota</taxon>
        <taxon>Metazoa</taxon>
        <taxon>Ecdysozoa</taxon>
        <taxon>Arthropoda</taxon>
        <taxon>Hexapoda</taxon>
        <taxon>Insecta</taxon>
        <taxon>Pterygota</taxon>
        <taxon>Neoptera</taxon>
        <taxon>Endopterygota</taxon>
        <taxon>Coleoptera</taxon>
        <taxon>Polyphaga</taxon>
        <taxon>Cucujiformia</taxon>
        <taxon>Chrysomeloidea</taxon>
        <taxon>Cerambycidae</taxon>
        <taxon>Lepturinae</taxon>
        <taxon>Rhagiini</taxon>
        <taxon>Rhamnusium</taxon>
    </lineage>
</organism>
<feature type="region of interest" description="Disordered" evidence="1">
    <location>
        <begin position="201"/>
        <end position="225"/>
    </location>
</feature>
<comment type="caution">
    <text evidence="2">The sequence shown here is derived from an EMBL/GenBank/DDBJ whole genome shotgun (WGS) entry which is preliminary data.</text>
</comment>
<name>A0AAV8ZTB7_9CUCU</name>
<keyword evidence="3" id="KW-1185">Reference proteome</keyword>
<feature type="compositionally biased region" description="Basic and acidic residues" evidence="1">
    <location>
        <begin position="1"/>
        <end position="12"/>
    </location>
</feature>
<proteinExistence type="predicted"/>
<accession>A0AAV8ZTB7</accession>
<reference evidence="2" key="1">
    <citation type="journal article" date="2023" name="Insect Mol. Biol.">
        <title>Genome sequencing provides insights into the evolution of gene families encoding plant cell wall-degrading enzymes in longhorned beetles.</title>
        <authorList>
            <person name="Shin N.R."/>
            <person name="Okamura Y."/>
            <person name="Kirsch R."/>
            <person name="Pauchet Y."/>
        </authorList>
    </citation>
    <scope>NUCLEOTIDE SEQUENCE</scope>
    <source>
        <strain evidence="2">RBIC_L_NR</strain>
    </source>
</reference>
<feature type="region of interest" description="Disordered" evidence="1">
    <location>
        <begin position="1"/>
        <end position="23"/>
    </location>
</feature>
<sequence>MQENNRSGERPKIAPKPVIASKPKYVPPVKLQQRLNRDENTVNANIPHRLNVSEHKPALKELPNTRDVRNICHSEKKIEYRELYTSEKDNYFCENKQVGVETNIKYDEYSSTYISEKCDKFSSNNEPYKKVEDIPPKAPHSPSTVCCSILSNATTDCCGIINVHKKELSGKSMTKIDSVDSNSSDSGGFKDFIQLDLTKKLSPDKDQKPESHPTHQRKISQPEYLEKKLTEHKPYGHQRNSSQPDYMSPEVRQSFAQNKQNFIANAQALAQFLPQTEQKILQHKQQSMDRTDGDFRQQISKFSTSLIQKTEEPRAKPSKSIVTHGQFQQSTKKLEELLSQRLEKEKLTRKGQSCLLDGESSQDVEQKMMIQKQIQQKLQADLQQTVKQIQEIQSIELRLPQNRKWNEVCYSNAYFMFVSRL</sequence>